<dbReference type="AlphaFoldDB" id="A0A1R3VD98"/>
<dbReference type="Proteomes" id="UP000188388">
    <property type="component" value="Unassembled WGS sequence"/>
</dbReference>
<proteinExistence type="predicted"/>
<evidence type="ECO:0000313" key="1">
    <source>
        <dbReference type="EMBL" id="SIT57886.1"/>
    </source>
</evidence>
<gene>
    <name evidence="1" type="ORF">BQ8794_490006</name>
</gene>
<accession>A0A1R3VD98</accession>
<organism evidence="1 2">
    <name type="scientific">Mesorhizobium prunaredense</name>
    <dbReference type="NCBI Taxonomy" id="1631249"/>
    <lineage>
        <taxon>Bacteria</taxon>
        <taxon>Pseudomonadati</taxon>
        <taxon>Pseudomonadota</taxon>
        <taxon>Alphaproteobacteria</taxon>
        <taxon>Hyphomicrobiales</taxon>
        <taxon>Phyllobacteriaceae</taxon>
        <taxon>Mesorhizobium</taxon>
    </lineage>
</organism>
<dbReference type="RefSeq" id="WP_077381079.1">
    <property type="nucleotide sequence ID" value="NZ_FTPD01000044.1"/>
</dbReference>
<evidence type="ECO:0000313" key="2">
    <source>
        <dbReference type="Proteomes" id="UP000188388"/>
    </source>
</evidence>
<protein>
    <recommendedName>
        <fullName evidence="3">RiboL-PSP-HEPN domain-containing protein</fullName>
    </recommendedName>
</protein>
<dbReference type="STRING" id="1631249.BQ8794_490006"/>
<sequence>MERFSGATATFEHAIERARQMVALFDALTALRPHEPANDDALRSAYFLAVSSFDFFAHELAAVETKHRFTNGLRTRNIHLPMDVMTIADEEARIATAEIHVRQTNSYKAFVDPAKLAELLSCYCLKPWDRLAILINSGLPEIERKSTEHIKGQLKSVWKRRNQIAHEADVNPTLAGVSLWPIDKVDTEITISFICSIGAHMPKVISEPLLDDEVE</sequence>
<reference evidence="2" key="1">
    <citation type="submission" date="2017-01" db="EMBL/GenBank/DDBJ databases">
        <authorList>
            <person name="Brunel B."/>
        </authorList>
    </citation>
    <scope>NUCLEOTIDE SEQUENCE [LARGE SCALE GENOMIC DNA]</scope>
</reference>
<name>A0A1R3VD98_9HYPH</name>
<keyword evidence="2" id="KW-1185">Reference proteome</keyword>
<dbReference type="EMBL" id="FTPD01000044">
    <property type="protein sequence ID" value="SIT57886.1"/>
    <property type="molecule type" value="Genomic_DNA"/>
</dbReference>
<evidence type="ECO:0008006" key="3">
    <source>
        <dbReference type="Google" id="ProtNLM"/>
    </source>
</evidence>